<name>A0A507BAJ5_9PEZI</name>
<evidence type="ECO:0000256" key="4">
    <source>
        <dbReference type="ARBA" id="ARBA00022989"/>
    </source>
</evidence>
<accession>A0A507BAJ5</accession>
<keyword evidence="8" id="KW-1185">Reference proteome</keyword>
<dbReference type="InterPro" id="IPR036259">
    <property type="entry name" value="MFS_trans_sf"/>
</dbReference>
<dbReference type="PANTHER" id="PTHR43791:SF92">
    <property type="entry name" value="AGL026WP"/>
    <property type="match status" value="1"/>
</dbReference>
<dbReference type="PANTHER" id="PTHR43791">
    <property type="entry name" value="PERMEASE-RELATED"/>
    <property type="match status" value="1"/>
</dbReference>
<proteinExistence type="predicted"/>
<dbReference type="InParanoid" id="A0A507BAJ5"/>
<evidence type="ECO:0000256" key="2">
    <source>
        <dbReference type="ARBA" id="ARBA00022448"/>
    </source>
</evidence>
<protein>
    <submittedName>
        <fullName evidence="7">Uncharacterized protein</fullName>
    </submittedName>
</protein>
<comment type="caution">
    <text evidence="7">The sequence shown here is derived from an EMBL/GenBank/DDBJ whole genome shotgun (WGS) entry which is preliminary data.</text>
</comment>
<dbReference type="STRING" id="1093900.A0A507BAJ5"/>
<dbReference type="AlphaFoldDB" id="A0A507BAJ5"/>
<dbReference type="Gene3D" id="1.20.1250.20">
    <property type="entry name" value="MFS general substrate transporter like domains"/>
    <property type="match status" value="1"/>
</dbReference>
<dbReference type="EMBL" id="SKBQ01000018">
    <property type="protein sequence ID" value="TPX16236.1"/>
    <property type="molecule type" value="Genomic_DNA"/>
</dbReference>
<gene>
    <name evidence="7" type="ORF">E0L32_003885</name>
</gene>
<dbReference type="SUPFAM" id="SSF103473">
    <property type="entry name" value="MFS general substrate transporter"/>
    <property type="match status" value="1"/>
</dbReference>
<evidence type="ECO:0000256" key="1">
    <source>
        <dbReference type="ARBA" id="ARBA00004141"/>
    </source>
</evidence>
<evidence type="ECO:0000313" key="8">
    <source>
        <dbReference type="Proteomes" id="UP000319257"/>
    </source>
</evidence>
<keyword evidence="4 6" id="KW-1133">Transmembrane helix</keyword>
<feature type="transmembrane region" description="Helical" evidence="6">
    <location>
        <begin position="56"/>
        <end position="73"/>
    </location>
</feature>
<dbReference type="GeneID" id="41971332"/>
<evidence type="ECO:0000313" key="7">
    <source>
        <dbReference type="EMBL" id="TPX16236.1"/>
    </source>
</evidence>
<feature type="transmembrane region" description="Helical" evidence="6">
    <location>
        <begin position="127"/>
        <end position="149"/>
    </location>
</feature>
<sequence length="300" mass="34387">MSNPEKVQCDEVEQDVSNVMNVPRAEQLIWGELGAVYGSWTSEYRDEIETKLLRKIDLHIMSMLVIIYIMNYMNRTSVTQARLYRKRELGLQIALLMSGLVTAHAFAGLVSASILKGMDGTTNLEAWRWLFILEGLFTVVVGVVALFVLPYYPHTTRWLSNDEKVCAVYHLEEGAGRAAQEDEAGQASIKQGFGLAVRDYRVWLYACMQMMEFQLNQTRSTDLDNLLDLASQKLEIVGRQFPRMLDYRQTVQLLQRVVADRGILPQRKIEDDDMREVTSHVTMIGPDYLRHLAQAIIFFI</sequence>
<keyword evidence="2" id="KW-0813">Transport</keyword>
<feature type="transmembrane region" description="Helical" evidence="6">
    <location>
        <begin position="93"/>
        <end position="115"/>
    </location>
</feature>
<dbReference type="GO" id="GO:0016020">
    <property type="term" value="C:membrane"/>
    <property type="evidence" value="ECO:0007669"/>
    <property type="project" value="UniProtKB-SubCell"/>
</dbReference>
<dbReference type="GO" id="GO:0022857">
    <property type="term" value="F:transmembrane transporter activity"/>
    <property type="evidence" value="ECO:0007669"/>
    <property type="project" value="TreeGrafter"/>
</dbReference>
<keyword evidence="3 6" id="KW-0812">Transmembrane</keyword>
<organism evidence="7 8">
    <name type="scientific">Thyridium curvatum</name>
    <dbReference type="NCBI Taxonomy" id="1093900"/>
    <lineage>
        <taxon>Eukaryota</taxon>
        <taxon>Fungi</taxon>
        <taxon>Dikarya</taxon>
        <taxon>Ascomycota</taxon>
        <taxon>Pezizomycotina</taxon>
        <taxon>Sordariomycetes</taxon>
        <taxon>Sordariomycetidae</taxon>
        <taxon>Thyridiales</taxon>
        <taxon>Thyridiaceae</taxon>
        <taxon>Thyridium</taxon>
    </lineage>
</organism>
<keyword evidence="5 6" id="KW-0472">Membrane</keyword>
<comment type="subcellular location">
    <subcellularLocation>
        <location evidence="1">Membrane</location>
        <topology evidence="1">Multi-pass membrane protein</topology>
    </subcellularLocation>
</comment>
<dbReference type="RefSeq" id="XP_030997947.1">
    <property type="nucleotide sequence ID" value="XM_031138233.1"/>
</dbReference>
<evidence type="ECO:0000256" key="3">
    <source>
        <dbReference type="ARBA" id="ARBA00022692"/>
    </source>
</evidence>
<reference evidence="7 8" key="1">
    <citation type="submission" date="2019-06" db="EMBL/GenBank/DDBJ databases">
        <title>Draft genome sequence of the filamentous fungus Phialemoniopsis curvata isolated from diesel fuel.</title>
        <authorList>
            <person name="Varaljay V.A."/>
            <person name="Lyon W.J."/>
            <person name="Crouch A.L."/>
            <person name="Drake C.E."/>
            <person name="Hollomon J.M."/>
            <person name="Nadeau L.J."/>
            <person name="Nunn H.S."/>
            <person name="Stevenson B.S."/>
            <person name="Bojanowski C.L."/>
            <person name="Crookes-Goodson W.J."/>
        </authorList>
    </citation>
    <scope>NUCLEOTIDE SEQUENCE [LARGE SCALE GENOMIC DNA]</scope>
    <source>
        <strain evidence="7 8">D216</strain>
    </source>
</reference>
<evidence type="ECO:0000256" key="6">
    <source>
        <dbReference type="SAM" id="Phobius"/>
    </source>
</evidence>
<dbReference type="Proteomes" id="UP000319257">
    <property type="component" value="Unassembled WGS sequence"/>
</dbReference>
<evidence type="ECO:0000256" key="5">
    <source>
        <dbReference type="ARBA" id="ARBA00023136"/>
    </source>
</evidence>